<accession>F9YBJ4</accession>
<evidence type="ECO:0000313" key="3">
    <source>
        <dbReference type="Proteomes" id="UP000000692"/>
    </source>
</evidence>
<dbReference type="KEGG" id="kvl:KVU_PB0068"/>
<dbReference type="SUPFAM" id="SSF47413">
    <property type="entry name" value="lambda repressor-like DNA-binding domains"/>
    <property type="match status" value="1"/>
</dbReference>
<keyword evidence="3" id="KW-1185">Reference proteome</keyword>
<evidence type="ECO:0000313" key="2">
    <source>
        <dbReference type="EMBL" id="AEM42746.1"/>
    </source>
</evidence>
<protein>
    <submittedName>
        <fullName evidence="2">Probable transcriptional regulator</fullName>
    </submittedName>
</protein>
<dbReference type="EMBL" id="CP002020">
    <property type="protein sequence ID" value="AEM42746.1"/>
    <property type="molecule type" value="Genomic_DNA"/>
</dbReference>
<dbReference type="Pfam" id="PF01381">
    <property type="entry name" value="HTH_3"/>
    <property type="match status" value="1"/>
</dbReference>
<keyword evidence="2" id="KW-0614">Plasmid</keyword>
<sequence>MDHDLHMDHIIRSPKDIGHVLRQARKAGGLSQADLAAKAGLWQRTVSTLETGAADARLETLFDLLAALDLELQVVPRSRTDPDSFADLF</sequence>
<gene>
    <name evidence="2" type="ordered locus">KVU_PB0068</name>
</gene>
<feature type="domain" description="HTH cro/C1-type" evidence="1">
    <location>
        <begin position="21"/>
        <end position="75"/>
    </location>
</feature>
<dbReference type="SMART" id="SM00530">
    <property type="entry name" value="HTH_XRE"/>
    <property type="match status" value="1"/>
</dbReference>
<dbReference type="Gene3D" id="1.10.260.40">
    <property type="entry name" value="lambda repressor-like DNA-binding domains"/>
    <property type="match status" value="1"/>
</dbReference>
<proteinExistence type="predicted"/>
<organism evidence="2 3">
    <name type="scientific">Ketogulonicigenium vulgare (strain WSH-001)</name>
    <dbReference type="NCBI Taxonomy" id="759362"/>
    <lineage>
        <taxon>Bacteria</taxon>
        <taxon>Pseudomonadati</taxon>
        <taxon>Pseudomonadota</taxon>
        <taxon>Alphaproteobacteria</taxon>
        <taxon>Rhodobacterales</taxon>
        <taxon>Roseobacteraceae</taxon>
        <taxon>Ketogulonicigenium</taxon>
    </lineage>
</organism>
<name>F9YBJ4_KETVW</name>
<reference evidence="2 3" key="1">
    <citation type="journal article" date="2011" name="J. Bacteriol.">
        <title>Complete genome sequence of the industrial strain Ketogulonicigenium vulgare WSH-001.</title>
        <authorList>
            <person name="Liu L."/>
            <person name="Li Y."/>
            <person name="Zhang J."/>
            <person name="Zhou Z."/>
            <person name="Liu J."/>
            <person name="Li X."/>
            <person name="Zhou J."/>
            <person name="Du G."/>
            <person name="Wang L."/>
            <person name="Chen J."/>
        </authorList>
    </citation>
    <scope>NUCLEOTIDE SEQUENCE [LARGE SCALE GENOMIC DNA]</scope>
    <source>
        <strain evidence="2 3">WSH-001</strain>
        <plasmid evidence="3">pKVU_200</plasmid>
    </source>
</reference>
<dbReference type="GO" id="GO:0003677">
    <property type="term" value="F:DNA binding"/>
    <property type="evidence" value="ECO:0007669"/>
    <property type="project" value="InterPro"/>
</dbReference>
<dbReference type="OrthoDB" id="9154356at2"/>
<geneLocation type="plasmid" evidence="3">
    <name>pKVU_200</name>
</geneLocation>
<dbReference type="HOGENOM" id="CLU_066192_47_2_5"/>
<dbReference type="CDD" id="cd00093">
    <property type="entry name" value="HTH_XRE"/>
    <property type="match status" value="1"/>
</dbReference>
<evidence type="ECO:0000259" key="1">
    <source>
        <dbReference type="PROSITE" id="PS50943"/>
    </source>
</evidence>
<dbReference type="AlphaFoldDB" id="F9YBJ4"/>
<dbReference type="InterPro" id="IPR001387">
    <property type="entry name" value="Cro/C1-type_HTH"/>
</dbReference>
<dbReference type="Proteomes" id="UP000000692">
    <property type="component" value="Plasmid 2"/>
</dbReference>
<dbReference type="InterPro" id="IPR010982">
    <property type="entry name" value="Lambda_DNA-bd_dom_sf"/>
</dbReference>
<dbReference type="PROSITE" id="PS50943">
    <property type="entry name" value="HTH_CROC1"/>
    <property type="match status" value="1"/>
</dbReference>